<accession>A0A0F9FMJ1</accession>
<keyword evidence="1" id="KW-0472">Membrane</keyword>
<dbReference type="SUPFAM" id="SSF55486">
    <property type="entry name" value="Metalloproteases ('zincins'), catalytic domain"/>
    <property type="match status" value="1"/>
</dbReference>
<gene>
    <name evidence="2" type="ORF">LCGC14_2287440</name>
</gene>
<evidence type="ECO:0000313" key="2">
    <source>
        <dbReference type="EMBL" id="KKL52247.1"/>
    </source>
</evidence>
<keyword evidence="1" id="KW-0812">Transmembrane</keyword>
<dbReference type="GO" id="GO:0008237">
    <property type="term" value="F:metallopeptidase activity"/>
    <property type="evidence" value="ECO:0007669"/>
    <property type="project" value="InterPro"/>
</dbReference>
<name>A0A0F9FMJ1_9ZZZZ</name>
<dbReference type="EMBL" id="LAZR01031964">
    <property type="protein sequence ID" value="KKL52247.1"/>
    <property type="molecule type" value="Genomic_DNA"/>
</dbReference>
<dbReference type="InterPro" id="IPR024079">
    <property type="entry name" value="MetalloPept_cat_dom_sf"/>
</dbReference>
<dbReference type="Gene3D" id="3.40.390.10">
    <property type="entry name" value="Collagenase (Catalytic Domain)"/>
    <property type="match status" value="1"/>
</dbReference>
<feature type="transmembrane region" description="Helical" evidence="1">
    <location>
        <begin position="6"/>
        <end position="24"/>
    </location>
</feature>
<comment type="caution">
    <text evidence="2">The sequence shown here is derived from an EMBL/GenBank/DDBJ whole genome shotgun (WGS) entry which is preliminary data.</text>
</comment>
<evidence type="ECO:0008006" key="3">
    <source>
        <dbReference type="Google" id="ProtNLM"/>
    </source>
</evidence>
<feature type="non-terminal residue" evidence="2">
    <location>
        <position position="238"/>
    </location>
</feature>
<proteinExistence type="predicted"/>
<sequence length="238" mass="27430">MKSKTWWTIILGVLFLSSFIYYVGDTKYENYYSEKYVYEEIHEQKLVSKNQLPITYHISYYCSDYMKERIRGAFDILEEEVDYILSFSEIQEYPDIEISCTLYTAGEVYTAGEATLGVIGQSVEGSEINFYNLKSKVEVYSMGACYGPDTEIHEILHTFGFDHSKSGIMNDFTSIDCPVILIGSYITECLKYTYSDGTIGTDCSNRSDVNTEYEYEDCDYGWYDATNSNVDCCPEPYM</sequence>
<protein>
    <recommendedName>
        <fullName evidence="3">Peptidase metallopeptidase domain-containing protein</fullName>
    </recommendedName>
</protein>
<dbReference type="AlphaFoldDB" id="A0A0F9FMJ1"/>
<evidence type="ECO:0000256" key="1">
    <source>
        <dbReference type="SAM" id="Phobius"/>
    </source>
</evidence>
<organism evidence="2">
    <name type="scientific">marine sediment metagenome</name>
    <dbReference type="NCBI Taxonomy" id="412755"/>
    <lineage>
        <taxon>unclassified sequences</taxon>
        <taxon>metagenomes</taxon>
        <taxon>ecological metagenomes</taxon>
    </lineage>
</organism>
<keyword evidence="1" id="KW-1133">Transmembrane helix</keyword>
<reference evidence="2" key="1">
    <citation type="journal article" date="2015" name="Nature">
        <title>Complex archaea that bridge the gap between prokaryotes and eukaryotes.</title>
        <authorList>
            <person name="Spang A."/>
            <person name="Saw J.H."/>
            <person name="Jorgensen S.L."/>
            <person name="Zaremba-Niedzwiedzka K."/>
            <person name="Martijn J."/>
            <person name="Lind A.E."/>
            <person name="van Eijk R."/>
            <person name="Schleper C."/>
            <person name="Guy L."/>
            <person name="Ettema T.J."/>
        </authorList>
    </citation>
    <scope>NUCLEOTIDE SEQUENCE</scope>
</reference>